<feature type="compositionally biased region" description="Basic and acidic residues" evidence="1">
    <location>
        <begin position="999"/>
        <end position="1009"/>
    </location>
</feature>
<dbReference type="AlphaFoldDB" id="A0A6P7FRI3"/>
<protein>
    <submittedName>
        <fullName evidence="2">Uncharacterized protein LOC114331907</fullName>
    </submittedName>
</protein>
<dbReference type="PANTHER" id="PTHR46704">
    <property type="entry name" value="CXC DOMAIN-CONTAINING PROTEIN-RELATED"/>
    <property type="match status" value="1"/>
</dbReference>
<evidence type="ECO:0000256" key="1">
    <source>
        <dbReference type="SAM" id="MobiDB-lite"/>
    </source>
</evidence>
<accession>A0A6P7FRI3</accession>
<sequence>MLNKISSIGSYYYYHFQCKQVYVYQFNGPTNERTVWHDVRDLHKKAFEKICDYVEINVIENKNSYSLKVLTDKYLTILSNLAKENQVDFDSNFFQHHLLDKFINRFGNQIQIITIFKKKLIASRMSCNINESTFGEITDLEEQTRVGTRVRKSILSINKKRLPRKLETSHLIAGECDIDDIPENLISLLRCIITNNDSRRLKSENCMRKIYSIACDIIYAASDGKIKTSKHITLGMTLKSITSSRKVVDICNRYGHCCSYHTIEELETEATFYANDKSVICPLNTVLLPDYCTGIAFDNYDRYVETLNGKDTLHDTVGILYQNIEEGHEMNSAANKGNLSPLCKRRRTFDAIAPEIQNYNKALIFKDTLLPLESPLRNITSSNANYMKKIDFLWLLSHFLEIPNTPLWVGFNSKIISDDSTQQRVSYLTPINLSPTNQSVVYLTLRQAQQIASECKQNYMQVSYDLAIAKMALQIQNIEKPLFDNVFIRLGDFHIMMAYFHAIGKFIDECGLTTLMVEAELLASGSVNGFISGKHFNRCKRLYPILYLTFHMLHFDQFLTDNEITIDDSIRELLDTIFIEKVSPLTFENEDLSKLIKKYIAYKEKTVAGDHGYTAQFYIILMNLIQNYLIFSRSIRTGDFDTYKYIIPKLNDIFFLFNHQNYSRWLCKYHDNLLNLDKTHPKLAVEFDKGMFGIKRTKNIFSRIPVDLTLEQTVNADAARRLTGVTHFTNSISARQRWAKSSCIHTTIVSHVLDCTGLKQCQDVTSDLEKSKIIISNKQVKASIRTINENMNPFKHTEIDHKSLFNIATGKATTCDVRDFLLNIELNGKNLRETFIKECATSESRFEQPIAKNKILNFASAHVKKKIVVNNKVHEVRLQRDLFGRLLCISLTNNTDVEKALTYPITPVPMSMCQMDGTICKTKKSLLVECLHISNGTIPSCSEIDVIDGFYILHCLVDIPQTFGNIAKKVLKKITNNTASEIHLIFDQYFEPSITNYERSSRGNNEAKRSFNITGPNQKRPVDFLKELRNNKFK</sequence>
<gene>
    <name evidence="2" type="primary">LOC114331907</name>
</gene>
<organism evidence="2">
    <name type="scientific">Diabrotica virgifera virgifera</name>
    <name type="common">western corn rootworm</name>
    <dbReference type="NCBI Taxonomy" id="50390"/>
    <lineage>
        <taxon>Eukaryota</taxon>
        <taxon>Metazoa</taxon>
        <taxon>Ecdysozoa</taxon>
        <taxon>Arthropoda</taxon>
        <taxon>Hexapoda</taxon>
        <taxon>Insecta</taxon>
        <taxon>Pterygota</taxon>
        <taxon>Neoptera</taxon>
        <taxon>Endopterygota</taxon>
        <taxon>Coleoptera</taxon>
        <taxon>Polyphaga</taxon>
        <taxon>Cucujiformia</taxon>
        <taxon>Chrysomeloidea</taxon>
        <taxon>Chrysomelidae</taxon>
        <taxon>Galerucinae</taxon>
        <taxon>Diabroticina</taxon>
        <taxon>Diabroticites</taxon>
        <taxon>Diabrotica</taxon>
    </lineage>
</organism>
<dbReference type="RefSeq" id="XP_028137397.1">
    <property type="nucleotide sequence ID" value="XM_028281596.1"/>
</dbReference>
<name>A0A6P7FRI3_DIAVI</name>
<dbReference type="InParanoid" id="A0A6P7FRI3"/>
<reference evidence="2" key="1">
    <citation type="submission" date="2025-08" db="UniProtKB">
        <authorList>
            <consortium name="RefSeq"/>
        </authorList>
    </citation>
    <scope>IDENTIFICATION</scope>
    <source>
        <tissue evidence="2">Whole insect</tissue>
    </source>
</reference>
<dbReference type="PANTHER" id="PTHR46704:SF9">
    <property type="entry name" value="BHLH DOMAIN-CONTAINING PROTEIN"/>
    <property type="match status" value="1"/>
</dbReference>
<evidence type="ECO:0000313" key="2">
    <source>
        <dbReference type="RefSeq" id="XP_028137397.1"/>
    </source>
</evidence>
<feature type="region of interest" description="Disordered" evidence="1">
    <location>
        <begin position="999"/>
        <end position="1018"/>
    </location>
</feature>
<proteinExistence type="predicted"/>